<keyword evidence="2" id="KW-1133">Transmembrane helix</keyword>
<dbReference type="GeneID" id="40334233"/>
<dbReference type="VEuPathDB" id="TriTrypDB:TRSC58_07029"/>
<dbReference type="Proteomes" id="UP000283634">
    <property type="component" value="Unassembled WGS sequence"/>
</dbReference>
<evidence type="ECO:0000256" key="2">
    <source>
        <dbReference type="SAM" id="Phobius"/>
    </source>
</evidence>
<feature type="compositionally biased region" description="Low complexity" evidence="1">
    <location>
        <begin position="16"/>
        <end position="71"/>
    </location>
</feature>
<feature type="region of interest" description="Disordered" evidence="1">
    <location>
        <begin position="140"/>
        <end position="243"/>
    </location>
</feature>
<name>A0A422MPZ5_TRYRA</name>
<comment type="caution">
    <text evidence="3">The sequence shown here is derived from an EMBL/GenBank/DDBJ whole genome shotgun (WGS) entry which is preliminary data.</text>
</comment>
<organism evidence="3 4">
    <name type="scientific">Trypanosoma rangeli</name>
    <dbReference type="NCBI Taxonomy" id="5698"/>
    <lineage>
        <taxon>Eukaryota</taxon>
        <taxon>Discoba</taxon>
        <taxon>Euglenozoa</taxon>
        <taxon>Kinetoplastea</taxon>
        <taxon>Metakinetoplastina</taxon>
        <taxon>Trypanosomatida</taxon>
        <taxon>Trypanosomatidae</taxon>
        <taxon>Trypanosoma</taxon>
        <taxon>Herpetosoma</taxon>
    </lineage>
</organism>
<dbReference type="AlphaFoldDB" id="A0A422MPZ5"/>
<dbReference type="OrthoDB" id="10626386at2759"/>
<sequence>PVAFSTVCEVQDEISTTTTTKAPTTTTTKAPTTTTTKAPTTTTTKTPTTTTTKTPTTTTTKTPTNTTTTTTTLPPEVVAPWAQEHWLAILLAILLPLAAITLAVIICCCCRRRTDDESTRVVPMELRGVKGNVFYEAQQRRQGGSGFSEDPDFFMRSPSEQQHVSQRNSSMSPSQPAVPFESSPLLPPAADTSQPLRLSRRHGHGRVASGTFASVEFPRGEEIAESADGASLENTRRRVRRGRVSGRVVNGDDLDTIELQ</sequence>
<feature type="compositionally biased region" description="Polar residues" evidence="1">
    <location>
        <begin position="158"/>
        <end position="175"/>
    </location>
</feature>
<evidence type="ECO:0000313" key="4">
    <source>
        <dbReference type="Proteomes" id="UP000283634"/>
    </source>
</evidence>
<protein>
    <submittedName>
        <fullName evidence="3">Uncharacterized protein</fullName>
    </submittedName>
</protein>
<keyword evidence="2" id="KW-0472">Membrane</keyword>
<proteinExistence type="predicted"/>
<feature type="region of interest" description="Disordered" evidence="1">
    <location>
        <begin position="15"/>
        <end position="71"/>
    </location>
</feature>
<reference evidence="3 4" key="1">
    <citation type="journal article" date="2018" name="BMC Genomics">
        <title>Genomic comparison of Trypanosoma conorhini and Trypanosoma rangeli to Trypanosoma cruzi strains of high and low virulence.</title>
        <authorList>
            <person name="Bradwell K.R."/>
            <person name="Koparde V.N."/>
            <person name="Matveyev A.V."/>
            <person name="Serrano M.G."/>
            <person name="Alves J.M."/>
            <person name="Parikh H."/>
            <person name="Huang B."/>
            <person name="Lee V."/>
            <person name="Espinosa-Alvarez O."/>
            <person name="Ortiz P.A."/>
            <person name="Costa-Martins A.G."/>
            <person name="Teixeira M.M."/>
            <person name="Buck G.A."/>
        </authorList>
    </citation>
    <scope>NUCLEOTIDE SEQUENCE [LARGE SCALE GENOMIC DNA]</scope>
    <source>
        <strain evidence="3 4">AM80</strain>
    </source>
</reference>
<feature type="transmembrane region" description="Helical" evidence="2">
    <location>
        <begin position="86"/>
        <end position="110"/>
    </location>
</feature>
<keyword evidence="2" id="KW-0812">Transmembrane</keyword>
<feature type="non-terminal residue" evidence="3">
    <location>
        <position position="1"/>
    </location>
</feature>
<evidence type="ECO:0000313" key="3">
    <source>
        <dbReference type="EMBL" id="RNE95270.1"/>
    </source>
</evidence>
<dbReference type="RefSeq" id="XP_029233207.1">
    <property type="nucleotide sequence ID" value="XM_029386931.1"/>
</dbReference>
<accession>A0A422MPZ5</accession>
<evidence type="ECO:0000256" key="1">
    <source>
        <dbReference type="SAM" id="MobiDB-lite"/>
    </source>
</evidence>
<keyword evidence="4" id="KW-1185">Reference proteome</keyword>
<dbReference type="EMBL" id="MKGL01000900">
    <property type="protein sequence ID" value="RNE95270.1"/>
    <property type="molecule type" value="Genomic_DNA"/>
</dbReference>
<gene>
    <name evidence="3" type="ORF">TraAM80_10300</name>
</gene>